<protein>
    <submittedName>
        <fullName evidence="1">Terminase</fullName>
    </submittedName>
</protein>
<dbReference type="Gene3D" id="3.40.50.300">
    <property type="entry name" value="P-loop containing nucleotide triphosphate hydrolases"/>
    <property type="match status" value="1"/>
</dbReference>
<name>A0A418VFN7_9DEIO</name>
<dbReference type="EMBL" id="QYUJ01000008">
    <property type="protein sequence ID" value="RJF74934.1"/>
    <property type="molecule type" value="Genomic_DNA"/>
</dbReference>
<sequence>MTLPAVSPSLVQERKGLIESAVMGHSGVVNSRFEAEGRRRLKLLQKCNADPGARAVVLAMARLDPVAFLNDWVWLYEPRNPGRGLPARLPLTLRPRQADFVRWLQDLRKRRRNGLVEKSRDEGMTWIVIGYYVWCWLFESGFSGGLGSRKLDLVDKGGDLDTLFEKARFIIRQLPAWMKPQGFNEQKHSKEALLTNPVNHATIKGEGGDNIGRGGRSSMYFVDEHAKVPRADQVHAALSQNTDVIVYGSTPHGRANLFARIANQMTPGDPWPKFTFNWRDNPDKNYTLEIPALKGQGTEIVFPWYLFEKSKAVDVALFEQEVDISYDAETKNQVILGAWVIAARSLRLTPTQPIAAGLDVSDSGTDLTVYASHAGPVVKRVKQLVVSEAPQEAHELAVADAVGVLQYDRNGVGAAIAATVARRTDLTYTVRGVFNGGKPSEQVYEDSQTPADLRFANFAAECWWRLRLRLQRTWERVEQGVPHPDDACLSLADLPPGEELNALMTELSQPTYHRVGTSDKITVNKKGEGGKSPNFAEALMYAFAPPPPVEPAPPPTTGADVLNTLRAFRNRVT</sequence>
<keyword evidence="2" id="KW-1185">Reference proteome</keyword>
<organism evidence="1 2">
    <name type="scientific">Deinococcus cavernae</name>
    <dbReference type="NCBI Taxonomy" id="2320857"/>
    <lineage>
        <taxon>Bacteria</taxon>
        <taxon>Thermotogati</taxon>
        <taxon>Deinococcota</taxon>
        <taxon>Deinococci</taxon>
        <taxon>Deinococcales</taxon>
        <taxon>Deinococcaceae</taxon>
        <taxon>Deinococcus</taxon>
    </lineage>
</organism>
<dbReference type="RefSeq" id="WP_119760915.1">
    <property type="nucleotide sequence ID" value="NZ_QYUJ01000008.1"/>
</dbReference>
<dbReference type="Proteomes" id="UP000286287">
    <property type="component" value="Unassembled WGS sequence"/>
</dbReference>
<proteinExistence type="predicted"/>
<comment type="caution">
    <text evidence="1">The sequence shown here is derived from an EMBL/GenBank/DDBJ whole genome shotgun (WGS) entry which is preliminary data.</text>
</comment>
<dbReference type="InterPro" id="IPR027417">
    <property type="entry name" value="P-loop_NTPase"/>
</dbReference>
<accession>A0A418VFN7</accession>
<dbReference type="AlphaFoldDB" id="A0A418VFN7"/>
<reference evidence="1 2" key="1">
    <citation type="submission" date="2018-09" db="EMBL/GenBank/DDBJ databases">
        <authorList>
            <person name="Zhu H."/>
        </authorList>
    </citation>
    <scope>NUCLEOTIDE SEQUENCE [LARGE SCALE GENOMIC DNA]</scope>
    <source>
        <strain evidence="1 2">K2S05-167</strain>
    </source>
</reference>
<evidence type="ECO:0000313" key="2">
    <source>
        <dbReference type="Proteomes" id="UP000286287"/>
    </source>
</evidence>
<gene>
    <name evidence="1" type="ORF">D3875_02765</name>
</gene>
<dbReference type="OrthoDB" id="5684611at2"/>
<evidence type="ECO:0000313" key="1">
    <source>
        <dbReference type="EMBL" id="RJF74934.1"/>
    </source>
</evidence>
<dbReference type="Gene3D" id="3.30.420.240">
    <property type="match status" value="1"/>
</dbReference>